<keyword evidence="8" id="KW-0276">Fatty acid metabolism</keyword>
<comment type="catalytic activity">
    <reaction evidence="20">
        <text>hexadecanoyl-CoA + H2O = hexadecanoate + CoA + H(+)</text>
        <dbReference type="Rhea" id="RHEA:16645"/>
        <dbReference type="ChEBI" id="CHEBI:7896"/>
        <dbReference type="ChEBI" id="CHEBI:15377"/>
        <dbReference type="ChEBI" id="CHEBI:15378"/>
        <dbReference type="ChEBI" id="CHEBI:57287"/>
        <dbReference type="ChEBI" id="CHEBI:57379"/>
        <dbReference type="EC" id="3.1.2.2"/>
    </reaction>
    <physiologicalReaction direction="left-to-right" evidence="20">
        <dbReference type="Rhea" id="RHEA:16646"/>
    </physiologicalReaction>
</comment>
<keyword evidence="12" id="KW-0966">Cell projection</keyword>
<evidence type="ECO:0000256" key="13">
    <source>
        <dbReference type="ARBA" id="ARBA00035852"/>
    </source>
</evidence>
<dbReference type="GO" id="GO:0016787">
    <property type="term" value="F:hydrolase activity"/>
    <property type="evidence" value="ECO:0007669"/>
    <property type="project" value="UniProtKB-KW"/>
</dbReference>
<gene>
    <name evidence="26" type="ORF">GCM10012289_55390</name>
</gene>
<keyword evidence="4" id="KW-1003">Cell membrane</keyword>
<evidence type="ECO:0000256" key="12">
    <source>
        <dbReference type="ARBA" id="ARBA00023273"/>
    </source>
</evidence>
<dbReference type="Proteomes" id="UP000646523">
    <property type="component" value="Unassembled WGS sequence"/>
</dbReference>
<reference evidence="26" key="1">
    <citation type="journal article" date="2014" name="Int. J. Syst. Evol. Microbiol.">
        <title>Complete genome sequence of Corynebacterium casei LMG S-19264T (=DSM 44701T), isolated from a smear-ripened cheese.</title>
        <authorList>
            <consortium name="US DOE Joint Genome Institute (JGI-PGF)"/>
            <person name="Walter F."/>
            <person name="Albersmeier A."/>
            <person name="Kalinowski J."/>
            <person name="Ruckert C."/>
        </authorList>
    </citation>
    <scope>NUCLEOTIDE SEQUENCE</scope>
    <source>
        <strain evidence="26">CGMCC 4.7368</strain>
    </source>
</reference>
<evidence type="ECO:0000256" key="5">
    <source>
        <dbReference type="ARBA" id="ARBA00022490"/>
    </source>
</evidence>
<evidence type="ECO:0000256" key="15">
    <source>
        <dbReference type="ARBA" id="ARBA00038456"/>
    </source>
</evidence>
<comment type="catalytic activity">
    <reaction evidence="19">
        <text>octanoyl-CoA + H2O = octanoate + CoA + H(+)</text>
        <dbReference type="Rhea" id="RHEA:30143"/>
        <dbReference type="ChEBI" id="CHEBI:15377"/>
        <dbReference type="ChEBI" id="CHEBI:15378"/>
        <dbReference type="ChEBI" id="CHEBI:25646"/>
        <dbReference type="ChEBI" id="CHEBI:57287"/>
        <dbReference type="ChEBI" id="CHEBI:57386"/>
    </reaction>
    <physiologicalReaction direction="left-to-right" evidence="19">
        <dbReference type="Rhea" id="RHEA:30144"/>
    </physiologicalReaction>
</comment>
<evidence type="ECO:0000256" key="3">
    <source>
        <dbReference type="ARBA" id="ARBA00004632"/>
    </source>
</evidence>
<organism evidence="26 27">
    <name type="scientific">Nonomuraea cavernae</name>
    <dbReference type="NCBI Taxonomy" id="2045107"/>
    <lineage>
        <taxon>Bacteria</taxon>
        <taxon>Bacillati</taxon>
        <taxon>Actinomycetota</taxon>
        <taxon>Actinomycetes</taxon>
        <taxon>Streptosporangiales</taxon>
        <taxon>Streptosporangiaceae</taxon>
        <taxon>Nonomuraea</taxon>
    </lineage>
</organism>
<dbReference type="EMBL" id="BMNH01000021">
    <property type="protein sequence ID" value="GGO76930.1"/>
    <property type="molecule type" value="Genomic_DNA"/>
</dbReference>
<dbReference type="AlphaFoldDB" id="A0A917Z9J5"/>
<keyword evidence="6" id="KW-0053">Apoptosis</keyword>
<evidence type="ECO:0000256" key="14">
    <source>
        <dbReference type="ARBA" id="ARBA00037002"/>
    </source>
</evidence>
<dbReference type="RefSeq" id="WP_189127119.1">
    <property type="nucleotide sequence ID" value="NZ_BMNH01000021.1"/>
</dbReference>
<dbReference type="GO" id="GO:0005737">
    <property type="term" value="C:cytoplasm"/>
    <property type="evidence" value="ECO:0007669"/>
    <property type="project" value="UniProtKB-SubCell"/>
</dbReference>
<proteinExistence type="inferred from homology"/>
<evidence type="ECO:0000313" key="26">
    <source>
        <dbReference type="EMBL" id="GGO76930.1"/>
    </source>
</evidence>
<evidence type="ECO:0000256" key="20">
    <source>
        <dbReference type="ARBA" id="ARBA00047734"/>
    </source>
</evidence>
<comment type="catalytic activity">
    <reaction evidence="23">
        <text>tetradecanoyl-CoA + H2O = tetradecanoate + CoA + H(+)</text>
        <dbReference type="Rhea" id="RHEA:40119"/>
        <dbReference type="ChEBI" id="CHEBI:15377"/>
        <dbReference type="ChEBI" id="CHEBI:15378"/>
        <dbReference type="ChEBI" id="CHEBI:30807"/>
        <dbReference type="ChEBI" id="CHEBI:57287"/>
        <dbReference type="ChEBI" id="CHEBI:57385"/>
    </reaction>
    <physiologicalReaction direction="left-to-right" evidence="23">
        <dbReference type="Rhea" id="RHEA:40120"/>
    </physiologicalReaction>
</comment>
<comment type="catalytic activity">
    <reaction evidence="14">
        <text>(9Z)-octadecenoyl-CoA + H2O = (9Z)-octadecenoate + CoA + H(+)</text>
        <dbReference type="Rhea" id="RHEA:40139"/>
        <dbReference type="ChEBI" id="CHEBI:15377"/>
        <dbReference type="ChEBI" id="CHEBI:15378"/>
        <dbReference type="ChEBI" id="CHEBI:30823"/>
        <dbReference type="ChEBI" id="CHEBI:57287"/>
        <dbReference type="ChEBI" id="CHEBI:57387"/>
    </reaction>
    <physiologicalReaction direction="left-to-right" evidence="14">
        <dbReference type="Rhea" id="RHEA:40140"/>
    </physiologicalReaction>
</comment>
<comment type="caution">
    <text evidence="26">The sequence shown here is derived from an EMBL/GenBank/DDBJ whole genome shotgun (WGS) entry which is preliminary data.</text>
</comment>
<dbReference type="EC" id="3.1.2.2" evidence="16"/>
<keyword evidence="27" id="KW-1185">Reference proteome</keyword>
<evidence type="ECO:0000256" key="19">
    <source>
        <dbReference type="ARBA" id="ARBA00047588"/>
    </source>
</evidence>
<comment type="catalytic activity">
    <reaction evidence="13">
        <text>(5Z,8Z,11Z,14Z)-eicosatetraenoyl-CoA + H2O = (5Z,8Z,11Z,14Z)-eicosatetraenoate + CoA + H(+)</text>
        <dbReference type="Rhea" id="RHEA:40151"/>
        <dbReference type="ChEBI" id="CHEBI:15377"/>
        <dbReference type="ChEBI" id="CHEBI:15378"/>
        <dbReference type="ChEBI" id="CHEBI:32395"/>
        <dbReference type="ChEBI" id="CHEBI:57287"/>
        <dbReference type="ChEBI" id="CHEBI:57368"/>
    </reaction>
    <physiologicalReaction direction="left-to-right" evidence="13">
        <dbReference type="Rhea" id="RHEA:40152"/>
    </physiologicalReaction>
</comment>
<evidence type="ECO:0000256" key="22">
    <source>
        <dbReference type="ARBA" id="ARBA00048074"/>
    </source>
</evidence>
<comment type="similarity">
    <text evidence="15">Belongs to the THEM4/THEM5 thioesterase family.</text>
</comment>
<evidence type="ECO:0000256" key="9">
    <source>
        <dbReference type="ARBA" id="ARBA00022946"/>
    </source>
</evidence>
<evidence type="ECO:0000256" key="8">
    <source>
        <dbReference type="ARBA" id="ARBA00022832"/>
    </source>
</evidence>
<dbReference type="GO" id="GO:0016020">
    <property type="term" value="C:membrane"/>
    <property type="evidence" value="ECO:0007669"/>
    <property type="project" value="UniProtKB-SubCell"/>
</dbReference>
<evidence type="ECO:0000256" key="1">
    <source>
        <dbReference type="ARBA" id="ARBA00004170"/>
    </source>
</evidence>
<dbReference type="CDD" id="cd03443">
    <property type="entry name" value="PaaI_thioesterase"/>
    <property type="match status" value="1"/>
</dbReference>
<dbReference type="GO" id="GO:0006631">
    <property type="term" value="P:fatty acid metabolic process"/>
    <property type="evidence" value="ECO:0007669"/>
    <property type="project" value="UniProtKB-KW"/>
</dbReference>
<name>A0A917Z9J5_9ACTN</name>
<dbReference type="Gene3D" id="3.10.129.10">
    <property type="entry name" value="Hotdog Thioesterase"/>
    <property type="match status" value="1"/>
</dbReference>
<dbReference type="InterPro" id="IPR006683">
    <property type="entry name" value="Thioestr_dom"/>
</dbReference>
<sequence>MTTEVTTGESGLAALCVLAQQTRELMDAVAVTDVGEGELVAVTAELTALTERLNAVRRGTPQPFEIGPGGTVRHLGNAVTGAANPYAPPVVIEASPEGGVRAEISFRPLHEGPPGLVHGGISAMVLDHLLGQAVAVAGFASMTGTLTIRYRAPVPYGRPLVATAEYTRAEGRKTWADGRIALPDGTPLVEATGLFIVPSAWLGRDPTDPAQLTPGDAGWPPPVTGQDG</sequence>
<dbReference type="InterPro" id="IPR029069">
    <property type="entry name" value="HotDog_dom_sf"/>
</dbReference>
<dbReference type="InterPro" id="IPR052365">
    <property type="entry name" value="THEM4/THEM5_acyl-CoA_thioest"/>
</dbReference>
<reference evidence="26" key="2">
    <citation type="submission" date="2020-09" db="EMBL/GenBank/DDBJ databases">
        <authorList>
            <person name="Sun Q."/>
            <person name="Zhou Y."/>
        </authorList>
    </citation>
    <scope>NUCLEOTIDE SEQUENCE</scope>
    <source>
        <strain evidence="26">CGMCC 4.7368</strain>
    </source>
</reference>
<keyword evidence="10" id="KW-0443">Lipid metabolism</keyword>
<evidence type="ECO:0000259" key="25">
    <source>
        <dbReference type="Pfam" id="PF03061"/>
    </source>
</evidence>
<feature type="region of interest" description="Disordered" evidence="24">
    <location>
        <begin position="206"/>
        <end position="228"/>
    </location>
</feature>
<evidence type="ECO:0000256" key="7">
    <source>
        <dbReference type="ARBA" id="ARBA00022801"/>
    </source>
</evidence>
<keyword evidence="11" id="KW-0472">Membrane</keyword>
<dbReference type="PANTHER" id="PTHR12418">
    <property type="entry name" value="ACYL-COENZYME A THIOESTERASE THEM4"/>
    <property type="match status" value="1"/>
</dbReference>
<feature type="compositionally biased region" description="Pro residues" evidence="24">
    <location>
        <begin position="219"/>
        <end position="228"/>
    </location>
</feature>
<keyword evidence="9" id="KW-0809">Transit peptide</keyword>
<evidence type="ECO:0000256" key="23">
    <source>
        <dbReference type="ARBA" id="ARBA00048180"/>
    </source>
</evidence>
<accession>A0A917Z9J5</accession>
<comment type="catalytic activity">
    <reaction evidence="21">
        <text>decanoyl-CoA + H2O = decanoate + CoA + H(+)</text>
        <dbReference type="Rhea" id="RHEA:40059"/>
        <dbReference type="ChEBI" id="CHEBI:15377"/>
        <dbReference type="ChEBI" id="CHEBI:15378"/>
        <dbReference type="ChEBI" id="CHEBI:27689"/>
        <dbReference type="ChEBI" id="CHEBI:57287"/>
        <dbReference type="ChEBI" id="CHEBI:61430"/>
    </reaction>
    <physiologicalReaction direction="left-to-right" evidence="21">
        <dbReference type="Rhea" id="RHEA:40060"/>
    </physiologicalReaction>
</comment>
<dbReference type="SUPFAM" id="SSF54637">
    <property type="entry name" value="Thioesterase/thiol ester dehydrase-isomerase"/>
    <property type="match status" value="1"/>
</dbReference>
<keyword evidence="5" id="KW-0963">Cytoplasm</keyword>
<evidence type="ECO:0000256" key="24">
    <source>
        <dbReference type="SAM" id="MobiDB-lite"/>
    </source>
</evidence>
<comment type="catalytic activity">
    <reaction evidence="22">
        <text>dodecanoyl-CoA + H2O = dodecanoate + CoA + H(+)</text>
        <dbReference type="Rhea" id="RHEA:30135"/>
        <dbReference type="ChEBI" id="CHEBI:15377"/>
        <dbReference type="ChEBI" id="CHEBI:15378"/>
        <dbReference type="ChEBI" id="CHEBI:18262"/>
        <dbReference type="ChEBI" id="CHEBI:57287"/>
        <dbReference type="ChEBI" id="CHEBI:57375"/>
    </reaction>
    <physiologicalReaction direction="left-to-right" evidence="22">
        <dbReference type="Rhea" id="RHEA:30136"/>
    </physiologicalReaction>
</comment>
<dbReference type="Pfam" id="PF03061">
    <property type="entry name" value="4HBT"/>
    <property type="match status" value="1"/>
</dbReference>
<evidence type="ECO:0000313" key="27">
    <source>
        <dbReference type="Proteomes" id="UP000646523"/>
    </source>
</evidence>
<evidence type="ECO:0000256" key="17">
    <source>
        <dbReference type="ARBA" id="ARBA00040123"/>
    </source>
</evidence>
<evidence type="ECO:0000256" key="10">
    <source>
        <dbReference type="ARBA" id="ARBA00023098"/>
    </source>
</evidence>
<keyword evidence="7" id="KW-0378">Hydrolase</keyword>
<evidence type="ECO:0000256" key="18">
    <source>
        <dbReference type="ARBA" id="ARBA00043210"/>
    </source>
</evidence>
<evidence type="ECO:0000256" key="6">
    <source>
        <dbReference type="ARBA" id="ARBA00022703"/>
    </source>
</evidence>
<feature type="domain" description="Thioesterase" evidence="25">
    <location>
        <begin position="115"/>
        <end position="173"/>
    </location>
</feature>
<protein>
    <recommendedName>
        <fullName evidence="17">Acyl-coenzyme A thioesterase THEM4</fullName>
        <ecNumber evidence="16">3.1.2.2</ecNumber>
    </recommendedName>
    <alternativeName>
        <fullName evidence="18">Thioesterase superfamily member 4</fullName>
    </alternativeName>
</protein>
<evidence type="ECO:0000256" key="11">
    <source>
        <dbReference type="ARBA" id="ARBA00023136"/>
    </source>
</evidence>
<comment type="subcellular location">
    <subcellularLocation>
        <location evidence="3">Cell projection</location>
        <location evidence="3">Ruffle membrane</location>
    </subcellularLocation>
    <subcellularLocation>
        <location evidence="2">Cytoplasm</location>
    </subcellularLocation>
    <subcellularLocation>
        <location evidence="1">Membrane</location>
        <topology evidence="1">Peripheral membrane protein</topology>
    </subcellularLocation>
</comment>
<dbReference type="PANTHER" id="PTHR12418:SF19">
    <property type="entry name" value="ACYL-COENZYME A THIOESTERASE THEM4"/>
    <property type="match status" value="1"/>
</dbReference>
<evidence type="ECO:0000256" key="21">
    <source>
        <dbReference type="ARBA" id="ARBA00047969"/>
    </source>
</evidence>
<evidence type="ECO:0000256" key="2">
    <source>
        <dbReference type="ARBA" id="ARBA00004496"/>
    </source>
</evidence>
<evidence type="ECO:0000256" key="4">
    <source>
        <dbReference type="ARBA" id="ARBA00022475"/>
    </source>
</evidence>
<evidence type="ECO:0000256" key="16">
    <source>
        <dbReference type="ARBA" id="ARBA00038848"/>
    </source>
</evidence>